<dbReference type="EMBL" id="CDMZ01000763">
    <property type="protein sequence ID" value="CEM21019.1"/>
    <property type="molecule type" value="Genomic_DNA"/>
</dbReference>
<dbReference type="GO" id="GO:0005509">
    <property type="term" value="F:calcium ion binding"/>
    <property type="evidence" value="ECO:0007669"/>
    <property type="project" value="InterPro"/>
</dbReference>
<feature type="domain" description="EF-hand" evidence="2">
    <location>
        <begin position="257"/>
        <end position="292"/>
    </location>
</feature>
<dbReference type="SMART" id="SM00054">
    <property type="entry name" value="EFh"/>
    <property type="match status" value="2"/>
</dbReference>
<sequence>MLTVRLLQRAGTGAAWRRAGTAGASCRLFSNVSTVSASPQTTPIPATVSLPHPSGFSPPIGVGCPLSGVPAPSAAATQGFSQHGRTQNAREVRAFLTDALAPVSVHDLVNGLLSEAAGPSGEGGRMVTKEGFRHALSRLATGPVMTPSLRETMVDRTFDLLNFNTPTATSEVPQAVAGGVVAVPVPQLAIPLVHFCRGGARERIGALFALFDQDGSGTIERSELREVFRMIFRFAVTPRSSTVLRDFGVVFEDADHLASITADVAFSVADSDGDGHITPEEFRRWAFLPVSELMGMAGESGDPTGGLQTPLAGLVKTVLQPPCIGSGSS</sequence>
<dbReference type="SUPFAM" id="SSF47473">
    <property type="entry name" value="EF-hand"/>
    <property type="match status" value="1"/>
</dbReference>
<dbReference type="InterPro" id="IPR002048">
    <property type="entry name" value="EF_hand_dom"/>
</dbReference>
<dbReference type="VEuPathDB" id="CryptoDB:Cvel_19534"/>
<dbReference type="Gene3D" id="1.10.238.10">
    <property type="entry name" value="EF-hand"/>
    <property type="match status" value="1"/>
</dbReference>
<name>A0A0G4FZP9_9ALVE</name>
<evidence type="ECO:0000259" key="2">
    <source>
        <dbReference type="PROSITE" id="PS50222"/>
    </source>
</evidence>
<dbReference type="Pfam" id="PF13499">
    <property type="entry name" value="EF-hand_7"/>
    <property type="match status" value="1"/>
</dbReference>
<accession>A0A0G4FZP9</accession>
<evidence type="ECO:0000256" key="1">
    <source>
        <dbReference type="ARBA" id="ARBA00022837"/>
    </source>
</evidence>
<protein>
    <recommendedName>
        <fullName evidence="2">EF-hand domain-containing protein</fullName>
    </recommendedName>
</protein>
<organism evidence="3">
    <name type="scientific">Chromera velia CCMP2878</name>
    <dbReference type="NCBI Taxonomy" id="1169474"/>
    <lineage>
        <taxon>Eukaryota</taxon>
        <taxon>Sar</taxon>
        <taxon>Alveolata</taxon>
        <taxon>Colpodellida</taxon>
        <taxon>Chromeraceae</taxon>
        <taxon>Chromera</taxon>
    </lineage>
</organism>
<dbReference type="InterPro" id="IPR011992">
    <property type="entry name" value="EF-hand-dom_pair"/>
</dbReference>
<dbReference type="PROSITE" id="PS00018">
    <property type="entry name" value="EF_HAND_1"/>
    <property type="match status" value="2"/>
</dbReference>
<dbReference type="PROSITE" id="PS50222">
    <property type="entry name" value="EF_HAND_2"/>
    <property type="match status" value="2"/>
</dbReference>
<dbReference type="AlphaFoldDB" id="A0A0G4FZP9"/>
<proteinExistence type="predicted"/>
<feature type="domain" description="EF-hand" evidence="2">
    <location>
        <begin position="199"/>
        <end position="234"/>
    </location>
</feature>
<dbReference type="CDD" id="cd00051">
    <property type="entry name" value="EFh"/>
    <property type="match status" value="1"/>
</dbReference>
<gene>
    <name evidence="3" type="ORF">Cvel_19534</name>
</gene>
<evidence type="ECO:0000313" key="3">
    <source>
        <dbReference type="EMBL" id="CEM21019.1"/>
    </source>
</evidence>
<reference evidence="3" key="1">
    <citation type="submission" date="2014-11" db="EMBL/GenBank/DDBJ databases">
        <authorList>
            <person name="Otto D Thomas"/>
            <person name="Naeem Raeece"/>
        </authorList>
    </citation>
    <scope>NUCLEOTIDE SEQUENCE</scope>
</reference>
<keyword evidence="1" id="KW-0106">Calcium</keyword>
<dbReference type="InterPro" id="IPR018247">
    <property type="entry name" value="EF_Hand_1_Ca_BS"/>
</dbReference>